<dbReference type="CDD" id="cd00982">
    <property type="entry name" value="gltB_C"/>
    <property type="match status" value="1"/>
</dbReference>
<accession>A0A508AUV9</accession>
<dbReference type="SUPFAM" id="SSF69336">
    <property type="entry name" value="Alpha subunit of glutamate synthase, C-terminal domain"/>
    <property type="match status" value="1"/>
</dbReference>
<feature type="non-terminal residue" evidence="2">
    <location>
        <position position="1"/>
    </location>
</feature>
<evidence type="ECO:0000313" key="3">
    <source>
        <dbReference type="Proteomes" id="UP000320431"/>
    </source>
</evidence>
<dbReference type="InterPro" id="IPR036485">
    <property type="entry name" value="Glu_synth_asu_C_sf"/>
</dbReference>
<feature type="domain" description="Glutamate synthase alpha subunit C-terminal" evidence="1">
    <location>
        <begin position="28"/>
        <end position="210"/>
    </location>
</feature>
<organism evidence="2 3">
    <name type="scientific">Marilutibacter maris</name>
    <dbReference type="NCBI Taxonomy" id="1605891"/>
    <lineage>
        <taxon>Bacteria</taxon>
        <taxon>Pseudomonadati</taxon>
        <taxon>Pseudomonadota</taxon>
        <taxon>Gammaproteobacteria</taxon>
        <taxon>Lysobacterales</taxon>
        <taxon>Lysobacteraceae</taxon>
        <taxon>Marilutibacter</taxon>
    </lineage>
</organism>
<dbReference type="FunFam" id="2.160.20.60:FF:000002">
    <property type="entry name" value="Glutamate synthase, large subunit"/>
    <property type="match status" value="1"/>
</dbReference>
<gene>
    <name evidence="2" type="primary">gltB</name>
    <name evidence="2" type="ORF">FKV24_007510</name>
</gene>
<proteinExistence type="predicted"/>
<dbReference type="EMBL" id="VICD02000112">
    <property type="protein sequence ID" value="KAB8192100.1"/>
    <property type="molecule type" value="Genomic_DNA"/>
</dbReference>
<dbReference type="Gene3D" id="2.160.20.60">
    <property type="entry name" value="Glutamate synthase, alpha subunit, C-terminal domain"/>
    <property type="match status" value="1"/>
</dbReference>
<dbReference type="PANTHER" id="PTHR43100:SF1">
    <property type="entry name" value="GLUTAMATE SYNTHASE [NADPH] SMALL CHAIN"/>
    <property type="match status" value="1"/>
</dbReference>
<dbReference type="GO" id="GO:0004355">
    <property type="term" value="F:glutamate synthase (NADPH) activity"/>
    <property type="evidence" value="ECO:0007669"/>
    <property type="project" value="UniProtKB-EC"/>
</dbReference>
<evidence type="ECO:0000259" key="1">
    <source>
        <dbReference type="Pfam" id="PF01493"/>
    </source>
</evidence>
<reference evidence="2 3" key="1">
    <citation type="submission" date="2019-10" db="EMBL/GenBank/DDBJ databases">
        <title>Lysobacter alkalisoli sp. nov., isolated from saline-alkaline soil.</title>
        <authorList>
            <person name="Sun J.-Q."/>
        </authorList>
    </citation>
    <scope>NUCLEOTIDE SEQUENCE [LARGE SCALE GENOMIC DNA]</scope>
    <source>
        <strain evidence="2 3">KCTC 42381</strain>
    </source>
</reference>
<dbReference type="Pfam" id="PF01493">
    <property type="entry name" value="GXGXG"/>
    <property type="match status" value="1"/>
</dbReference>
<name>A0A508AUV9_9GAMM</name>
<dbReference type="Proteomes" id="UP000320431">
    <property type="component" value="Unassembled WGS sequence"/>
</dbReference>
<keyword evidence="2" id="KW-0560">Oxidoreductase</keyword>
<protein>
    <submittedName>
        <fullName evidence="2">Glutamate synthase large subunit</fullName>
        <ecNumber evidence="2">1.4.1.13</ecNumber>
    </submittedName>
</protein>
<evidence type="ECO:0000313" key="2">
    <source>
        <dbReference type="EMBL" id="KAB8192100.1"/>
    </source>
</evidence>
<sequence length="272" mass="28856">APTGLAAELDAALAAAIAGKHGGTYRFDIRNTDRSIGARLSGAVARRHGDHGMADAPIALRFDGSAGQSFGAFNAGGLHHELVGEANDYVGKGMTGGRIVVRPPEDARWIAHETAIIGNTCLYGATGGELYASGRAGERFGVRNSGATAVIEGAGDHCCEYMTGGAVAVLGRTGLNFGAGFTGGMAYVLDMDRDFVDRYNHELIDIVRIAGDGFEHHRSHLRDLLEAHARHTGSERARRILDEMRDYIGKFWLVKPKAASLASLAENLKRAA</sequence>
<dbReference type="InterPro" id="IPR002489">
    <property type="entry name" value="Glu_synth_asu_C"/>
</dbReference>
<dbReference type="InterPro" id="IPR051394">
    <property type="entry name" value="Glutamate_Synthase"/>
</dbReference>
<comment type="caution">
    <text evidence="2">The sequence shown here is derived from an EMBL/GenBank/DDBJ whole genome shotgun (WGS) entry which is preliminary data.</text>
</comment>
<dbReference type="PANTHER" id="PTHR43100">
    <property type="entry name" value="GLUTAMATE SYNTHASE [NADPH] SMALL CHAIN"/>
    <property type="match status" value="1"/>
</dbReference>
<dbReference type="AlphaFoldDB" id="A0A508AUV9"/>
<dbReference type="EC" id="1.4.1.13" evidence="2"/>